<dbReference type="EMBL" id="CP025958">
    <property type="protein sequence ID" value="AWM39872.1"/>
    <property type="molecule type" value="Genomic_DNA"/>
</dbReference>
<feature type="region of interest" description="Disordered" evidence="1">
    <location>
        <begin position="57"/>
        <end position="76"/>
    </location>
</feature>
<evidence type="ECO:0000313" key="4">
    <source>
        <dbReference type="Proteomes" id="UP000245802"/>
    </source>
</evidence>
<feature type="transmembrane region" description="Helical" evidence="2">
    <location>
        <begin position="112"/>
        <end position="131"/>
    </location>
</feature>
<keyword evidence="2" id="KW-0812">Transmembrane</keyword>
<evidence type="ECO:0000313" key="3">
    <source>
        <dbReference type="EMBL" id="AWM39872.1"/>
    </source>
</evidence>
<gene>
    <name evidence="3" type="ORF">C1280_24580</name>
</gene>
<dbReference type="AlphaFoldDB" id="A0A2Z3H6A9"/>
<keyword evidence="2" id="KW-0472">Membrane</keyword>
<organism evidence="3 4">
    <name type="scientific">Gemmata obscuriglobus</name>
    <dbReference type="NCBI Taxonomy" id="114"/>
    <lineage>
        <taxon>Bacteria</taxon>
        <taxon>Pseudomonadati</taxon>
        <taxon>Planctomycetota</taxon>
        <taxon>Planctomycetia</taxon>
        <taxon>Gemmatales</taxon>
        <taxon>Gemmataceae</taxon>
        <taxon>Gemmata</taxon>
    </lineage>
</organism>
<protein>
    <submittedName>
        <fullName evidence="3">Uncharacterized protein</fullName>
    </submittedName>
</protein>
<accession>A0A2Z3H6A9</accession>
<keyword evidence="4" id="KW-1185">Reference proteome</keyword>
<reference evidence="3 4" key="1">
    <citation type="submission" date="2018-01" db="EMBL/GenBank/DDBJ databases">
        <title>G. obscuriglobus.</title>
        <authorList>
            <person name="Franke J."/>
            <person name="Blomberg W."/>
            <person name="Selmecki A."/>
        </authorList>
    </citation>
    <scope>NUCLEOTIDE SEQUENCE [LARGE SCALE GENOMIC DNA]</scope>
    <source>
        <strain evidence="3 4">DSM 5831</strain>
    </source>
</reference>
<dbReference type="KEGG" id="gog:C1280_24580"/>
<name>A0A2Z3H6A9_9BACT</name>
<feature type="transmembrane region" description="Helical" evidence="2">
    <location>
        <begin position="86"/>
        <end position="106"/>
    </location>
</feature>
<proteinExistence type="predicted"/>
<dbReference type="Proteomes" id="UP000245802">
    <property type="component" value="Chromosome"/>
</dbReference>
<evidence type="ECO:0000256" key="1">
    <source>
        <dbReference type="SAM" id="MobiDB-lite"/>
    </source>
</evidence>
<sequence length="159" mass="18442">MLPVVNCNRCGQSVAVGSDTRYVTCAHCRTPLVVIRTDSSAFTDVAARQKELERVDSEWEEEKRREHSSRDKNGNWRTPDEFLEPAIGSGILVVFTFFALFVMMLRDRRYEGLPVLVLLVVPFGLMIADAVRKARRYWRAESRYRARRTAIEHRPPDVW</sequence>
<dbReference type="RefSeq" id="WP_010049894.1">
    <property type="nucleotide sequence ID" value="NZ_CP025958.1"/>
</dbReference>
<evidence type="ECO:0000256" key="2">
    <source>
        <dbReference type="SAM" id="Phobius"/>
    </source>
</evidence>
<keyword evidence="2" id="KW-1133">Transmembrane helix</keyword>